<dbReference type="EMBL" id="SMMG02000003">
    <property type="protein sequence ID" value="KAA3480865.1"/>
    <property type="molecule type" value="Genomic_DNA"/>
</dbReference>
<dbReference type="OrthoDB" id="1002461at2759"/>
<dbReference type="Proteomes" id="UP000325315">
    <property type="component" value="Unassembled WGS sequence"/>
</dbReference>
<keyword evidence="2" id="KW-1185">Reference proteome</keyword>
<dbReference type="AlphaFoldDB" id="A0A5B6WID3"/>
<protein>
    <submittedName>
        <fullName evidence="1">Retrotransposon gag protein</fullName>
    </submittedName>
</protein>
<proteinExistence type="predicted"/>
<accession>A0A5B6WID3</accession>
<gene>
    <name evidence="1" type="ORF">EPI10_021272</name>
</gene>
<comment type="caution">
    <text evidence="1">The sequence shown here is derived from an EMBL/GenBank/DDBJ whole genome shotgun (WGS) entry which is preliminary data.</text>
</comment>
<reference evidence="2" key="1">
    <citation type="journal article" date="2019" name="Plant Biotechnol. J.">
        <title>Genome sequencing of the Australian wild diploid species Gossypium australe highlights disease resistance and delayed gland morphogenesis.</title>
        <authorList>
            <person name="Cai Y."/>
            <person name="Cai X."/>
            <person name="Wang Q."/>
            <person name="Wang P."/>
            <person name="Zhang Y."/>
            <person name="Cai C."/>
            <person name="Xu Y."/>
            <person name="Wang K."/>
            <person name="Zhou Z."/>
            <person name="Wang C."/>
            <person name="Geng S."/>
            <person name="Li B."/>
            <person name="Dong Q."/>
            <person name="Hou Y."/>
            <person name="Wang H."/>
            <person name="Ai P."/>
            <person name="Liu Z."/>
            <person name="Yi F."/>
            <person name="Sun M."/>
            <person name="An G."/>
            <person name="Cheng J."/>
            <person name="Zhang Y."/>
            <person name="Shi Q."/>
            <person name="Xie Y."/>
            <person name="Shi X."/>
            <person name="Chang Y."/>
            <person name="Huang F."/>
            <person name="Chen Y."/>
            <person name="Hong S."/>
            <person name="Mi L."/>
            <person name="Sun Q."/>
            <person name="Zhang L."/>
            <person name="Zhou B."/>
            <person name="Peng R."/>
            <person name="Zhang X."/>
            <person name="Liu F."/>
        </authorList>
    </citation>
    <scope>NUCLEOTIDE SEQUENCE [LARGE SCALE GENOMIC DNA]</scope>
    <source>
        <strain evidence="2">cv. PA1801</strain>
    </source>
</reference>
<name>A0A5B6WID3_9ROSI</name>
<evidence type="ECO:0000313" key="2">
    <source>
        <dbReference type="Proteomes" id="UP000325315"/>
    </source>
</evidence>
<sequence length="166" mass="18898">MHGFQHWTQMEMFYNGLNTHTRMVVDAFANRTLLDKSYAKAYEILERIANNDYQYPTTRVGTGRRVAGAMELDVITSLIAQHVFIAEKIMFLMNAHRTQPQFIICEILISRTTTHIPTQIIQGGSNIPILVGVTKGWEIPAMLFGRMLVHHLDTISPCHGKMLSKI</sequence>
<organism evidence="1 2">
    <name type="scientific">Gossypium australe</name>
    <dbReference type="NCBI Taxonomy" id="47621"/>
    <lineage>
        <taxon>Eukaryota</taxon>
        <taxon>Viridiplantae</taxon>
        <taxon>Streptophyta</taxon>
        <taxon>Embryophyta</taxon>
        <taxon>Tracheophyta</taxon>
        <taxon>Spermatophyta</taxon>
        <taxon>Magnoliopsida</taxon>
        <taxon>eudicotyledons</taxon>
        <taxon>Gunneridae</taxon>
        <taxon>Pentapetalae</taxon>
        <taxon>rosids</taxon>
        <taxon>malvids</taxon>
        <taxon>Malvales</taxon>
        <taxon>Malvaceae</taxon>
        <taxon>Malvoideae</taxon>
        <taxon>Gossypium</taxon>
    </lineage>
</organism>
<evidence type="ECO:0000313" key="1">
    <source>
        <dbReference type="EMBL" id="KAA3480865.1"/>
    </source>
</evidence>